<evidence type="ECO:0000256" key="1">
    <source>
        <dbReference type="SAM" id="MobiDB-lite"/>
    </source>
</evidence>
<dbReference type="SUPFAM" id="SSF49265">
    <property type="entry name" value="Fibronectin type III"/>
    <property type="match status" value="1"/>
</dbReference>
<feature type="compositionally biased region" description="Polar residues" evidence="1">
    <location>
        <begin position="97"/>
        <end position="107"/>
    </location>
</feature>
<dbReference type="InterPro" id="IPR036116">
    <property type="entry name" value="FN3_sf"/>
</dbReference>
<dbReference type="Pfam" id="PF00041">
    <property type="entry name" value="fn3"/>
    <property type="match status" value="1"/>
</dbReference>
<evidence type="ECO:0000259" key="2">
    <source>
        <dbReference type="PROSITE" id="PS50853"/>
    </source>
</evidence>
<reference evidence="3 4" key="1">
    <citation type="submission" date="2022-03" db="EMBL/GenBank/DDBJ databases">
        <title>A chromosomal length assembly of Cordylochernes scorpioides.</title>
        <authorList>
            <person name="Zeh D."/>
            <person name="Zeh J."/>
        </authorList>
    </citation>
    <scope>NUCLEOTIDE SEQUENCE [LARGE SCALE GENOMIC DNA]</scope>
    <source>
        <strain evidence="3">IN4F17</strain>
        <tissue evidence="3">Whole Body</tissue>
    </source>
</reference>
<accession>A0ABY6LVF8</accession>
<gene>
    <name evidence="3" type="ORF">LAZ67_X003855</name>
</gene>
<name>A0ABY6LVF8_9ARAC</name>
<dbReference type="InterPro" id="IPR013783">
    <property type="entry name" value="Ig-like_fold"/>
</dbReference>
<evidence type="ECO:0000313" key="4">
    <source>
        <dbReference type="Proteomes" id="UP001235939"/>
    </source>
</evidence>
<dbReference type="Proteomes" id="UP001235939">
    <property type="component" value="Chromosome X"/>
</dbReference>
<keyword evidence="4" id="KW-1185">Reference proteome</keyword>
<sequence>MSKYKFKLYRLAEQGESDWRTIRVNKDGATTFTLYNLQSDTEYDFQVLSRNILGDGWASPIVRAKTKGPLFPCRSPRQTPNLSAQLGITSAACTRLTPTERPTSPQFRNPRCRVSGPKPWPPRNVTVNKTPQGLHIQWMPPLNRSVPIAFYYVEYRTGDQAWQRGEPVKDHTSYLGTSRALRCSLIYISGGGVLSMEQNRSVRAP</sequence>
<dbReference type="InterPro" id="IPR003961">
    <property type="entry name" value="FN3_dom"/>
</dbReference>
<dbReference type="Gene3D" id="2.60.40.10">
    <property type="entry name" value="Immunoglobulins"/>
    <property type="match status" value="2"/>
</dbReference>
<dbReference type="EMBL" id="CP092886">
    <property type="protein sequence ID" value="UYV84879.1"/>
    <property type="molecule type" value="Genomic_DNA"/>
</dbReference>
<dbReference type="CDD" id="cd00063">
    <property type="entry name" value="FN3"/>
    <property type="match status" value="2"/>
</dbReference>
<dbReference type="PROSITE" id="PS50853">
    <property type="entry name" value="FN3"/>
    <property type="match status" value="1"/>
</dbReference>
<organism evidence="3 4">
    <name type="scientific">Cordylochernes scorpioides</name>
    <dbReference type="NCBI Taxonomy" id="51811"/>
    <lineage>
        <taxon>Eukaryota</taxon>
        <taxon>Metazoa</taxon>
        <taxon>Ecdysozoa</taxon>
        <taxon>Arthropoda</taxon>
        <taxon>Chelicerata</taxon>
        <taxon>Arachnida</taxon>
        <taxon>Pseudoscorpiones</taxon>
        <taxon>Cheliferoidea</taxon>
        <taxon>Chernetidae</taxon>
        <taxon>Cordylochernes</taxon>
    </lineage>
</organism>
<proteinExistence type="predicted"/>
<feature type="region of interest" description="Disordered" evidence="1">
    <location>
        <begin position="97"/>
        <end position="124"/>
    </location>
</feature>
<feature type="domain" description="Fibronectin type-III" evidence="2">
    <location>
        <begin position="1"/>
        <end position="69"/>
    </location>
</feature>
<protein>
    <submittedName>
        <fullName evidence="3">IGSF9B</fullName>
    </submittedName>
</protein>
<evidence type="ECO:0000313" key="3">
    <source>
        <dbReference type="EMBL" id="UYV84879.1"/>
    </source>
</evidence>